<reference evidence="2 3" key="1">
    <citation type="submission" date="2024-01" db="EMBL/GenBank/DDBJ databases">
        <title>The genomes of 5 underutilized Papilionoideae crops provide insights into root nodulation and disease resistanc.</title>
        <authorList>
            <person name="Jiang F."/>
        </authorList>
    </citation>
    <scope>NUCLEOTIDE SEQUENCE [LARGE SCALE GENOMIC DNA]</scope>
    <source>
        <strain evidence="2">LVBAO_FW01</strain>
        <tissue evidence="2">Leaves</tissue>
    </source>
</reference>
<organism evidence="2 3">
    <name type="scientific">Canavalia gladiata</name>
    <name type="common">Sword bean</name>
    <name type="synonym">Dolichos gladiatus</name>
    <dbReference type="NCBI Taxonomy" id="3824"/>
    <lineage>
        <taxon>Eukaryota</taxon>
        <taxon>Viridiplantae</taxon>
        <taxon>Streptophyta</taxon>
        <taxon>Embryophyta</taxon>
        <taxon>Tracheophyta</taxon>
        <taxon>Spermatophyta</taxon>
        <taxon>Magnoliopsida</taxon>
        <taxon>eudicotyledons</taxon>
        <taxon>Gunneridae</taxon>
        <taxon>Pentapetalae</taxon>
        <taxon>rosids</taxon>
        <taxon>fabids</taxon>
        <taxon>Fabales</taxon>
        <taxon>Fabaceae</taxon>
        <taxon>Papilionoideae</taxon>
        <taxon>50 kb inversion clade</taxon>
        <taxon>NPAAA clade</taxon>
        <taxon>indigoferoid/millettioid clade</taxon>
        <taxon>Phaseoleae</taxon>
        <taxon>Canavalia</taxon>
    </lineage>
</organism>
<feature type="region of interest" description="Disordered" evidence="1">
    <location>
        <begin position="236"/>
        <end position="278"/>
    </location>
</feature>
<accession>A0AAN9KU42</accession>
<evidence type="ECO:0000256" key="1">
    <source>
        <dbReference type="SAM" id="MobiDB-lite"/>
    </source>
</evidence>
<protein>
    <submittedName>
        <fullName evidence="2">Uncharacterized protein</fullName>
    </submittedName>
</protein>
<evidence type="ECO:0000313" key="3">
    <source>
        <dbReference type="Proteomes" id="UP001367508"/>
    </source>
</evidence>
<name>A0AAN9KU42_CANGL</name>
<evidence type="ECO:0000313" key="2">
    <source>
        <dbReference type="EMBL" id="KAK7323281.1"/>
    </source>
</evidence>
<proteinExistence type="predicted"/>
<feature type="region of interest" description="Disordered" evidence="1">
    <location>
        <begin position="196"/>
        <end position="219"/>
    </location>
</feature>
<feature type="compositionally biased region" description="Basic and acidic residues" evidence="1">
    <location>
        <begin position="257"/>
        <end position="266"/>
    </location>
</feature>
<keyword evidence="3" id="KW-1185">Reference proteome</keyword>
<gene>
    <name evidence="2" type="ORF">VNO77_26746</name>
</gene>
<comment type="caution">
    <text evidence="2">The sequence shown here is derived from an EMBL/GenBank/DDBJ whole genome shotgun (WGS) entry which is preliminary data.</text>
</comment>
<dbReference type="Proteomes" id="UP001367508">
    <property type="component" value="Unassembled WGS sequence"/>
</dbReference>
<feature type="compositionally biased region" description="Basic and acidic residues" evidence="1">
    <location>
        <begin position="201"/>
        <end position="213"/>
    </location>
</feature>
<dbReference type="EMBL" id="JAYMYQ010000006">
    <property type="protein sequence ID" value="KAK7323281.1"/>
    <property type="molecule type" value="Genomic_DNA"/>
</dbReference>
<dbReference type="AlphaFoldDB" id="A0AAN9KU42"/>
<sequence>MKEGKEDTEEGPGFKRLGMKTSCEAIKRNPLLHQDHQVRSQTPQTMHNTLTQQGPHQPHITMCPVVLNSLSLTSKLNASCNRQQTIPMPDLWIVVLDEEHVLIGLWSSHIIQRSHGDEPPKLSASHASFPLVSRVIVILVKCQNTISLDVKHAMTVLKNKSRTYGLKQPSPLDHGMCIHSLEKVTLSLGTPPYVGLNPPRIKRDQARGGDIRDLVSPLRRPTYPRSRDVAFHFLNGLTRTSEPHQSKRREGKGRNWARRDKRDGKRPQPQGQGDRWGD</sequence>